<evidence type="ECO:0000313" key="2">
    <source>
        <dbReference type="Proteomes" id="UP000237968"/>
    </source>
</evidence>
<sequence>MMLPVILSTLLSTFATSDPNLCDLLHADASGAPYLDSTGQGLARYCAWTGPEAPVLDANLCCDIDVDGAACTAADHTGRCQSGTRFYCEYGEATAAGVICYQPFPSMCDAGLCVAPPDVPPPGLAIEGVVCCAGGVCVPTDGEDGWDCRGEFLACPYGILNADGTVECYT</sequence>
<evidence type="ECO:0000313" key="1">
    <source>
        <dbReference type="EMBL" id="PRP98294.1"/>
    </source>
</evidence>
<dbReference type="AlphaFoldDB" id="A0A2S9XZK9"/>
<name>A0A2S9XZK9_9BACT</name>
<dbReference type="EMBL" id="PVNK01000146">
    <property type="protein sequence ID" value="PRP98294.1"/>
    <property type="molecule type" value="Genomic_DNA"/>
</dbReference>
<keyword evidence="2" id="KW-1185">Reference proteome</keyword>
<dbReference type="Proteomes" id="UP000237968">
    <property type="component" value="Unassembled WGS sequence"/>
</dbReference>
<gene>
    <name evidence="1" type="ORF">ENSA5_30270</name>
</gene>
<reference evidence="1 2" key="1">
    <citation type="submission" date="2018-03" db="EMBL/GenBank/DDBJ databases">
        <title>Draft Genome Sequences of the Obligatory Marine Myxobacteria Enhygromyxa salina SWB005.</title>
        <authorList>
            <person name="Poehlein A."/>
            <person name="Moghaddam J.A."/>
            <person name="Harms H."/>
            <person name="Alanjari M."/>
            <person name="Koenig G.M."/>
            <person name="Daniel R."/>
            <person name="Schaeberle T.F."/>
        </authorList>
    </citation>
    <scope>NUCLEOTIDE SEQUENCE [LARGE SCALE GENOMIC DNA]</scope>
    <source>
        <strain evidence="1 2">SWB005</strain>
    </source>
</reference>
<comment type="caution">
    <text evidence="1">The sequence shown here is derived from an EMBL/GenBank/DDBJ whole genome shotgun (WGS) entry which is preliminary data.</text>
</comment>
<protein>
    <submittedName>
        <fullName evidence="1">Uncharacterized protein</fullName>
    </submittedName>
</protein>
<accession>A0A2S9XZK9</accession>
<proteinExistence type="predicted"/>
<organism evidence="1 2">
    <name type="scientific">Enhygromyxa salina</name>
    <dbReference type="NCBI Taxonomy" id="215803"/>
    <lineage>
        <taxon>Bacteria</taxon>
        <taxon>Pseudomonadati</taxon>
        <taxon>Myxococcota</taxon>
        <taxon>Polyangia</taxon>
        <taxon>Nannocystales</taxon>
        <taxon>Nannocystaceae</taxon>
        <taxon>Enhygromyxa</taxon>
    </lineage>
</organism>